<evidence type="ECO:0000256" key="13">
    <source>
        <dbReference type="ARBA" id="ARBA00047594"/>
    </source>
</evidence>
<dbReference type="Pfam" id="PF02673">
    <property type="entry name" value="BacA"/>
    <property type="match status" value="1"/>
</dbReference>
<feature type="transmembrane region" description="Helical" evidence="14">
    <location>
        <begin position="76"/>
        <end position="94"/>
    </location>
</feature>
<keyword evidence="10 14" id="KW-0046">Antibiotic resistance</keyword>
<feature type="transmembrane region" description="Helical" evidence="14">
    <location>
        <begin position="241"/>
        <end position="260"/>
    </location>
</feature>
<keyword evidence="8 14" id="KW-1133">Transmembrane helix</keyword>
<evidence type="ECO:0000313" key="15">
    <source>
        <dbReference type="EMBL" id="URQ63570.1"/>
    </source>
</evidence>
<comment type="similarity">
    <text evidence="2 14">Belongs to the UppP family.</text>
</comment>
<evidence type="ECO:0000256" key="9">
    <source>
        <dbReference type="ARBA" id="ARBA00023136"/>
    </source>
</evidence>
<proteinExistence type="inferred from homology"/>
<dbReference type="GO" id="GO:0046677">
    <property type="term" value="P:response to antibiotic"/>
    <property type="evidence" value="ECO:0007669"/>
    <property type="project" value="UniProtKB-UniRule"/>
</dbReference>
<evidence type="ECO:0000256" key="8">
    <source>
        <dbReference type="ARBA" id="ARBA00022989"/>
    </source>
</evidence>
<evidence type="ECO:0000256" key="1">
    <source>
        <dbReference type="ARBA" id="ARBA00004651"/>
    </source>
</evidence>
<evidence type="ECO:0000256" key="6">
    <source>
        <dbReference type="ARBA" id="ARBA00022692"/>
    </source>
</evidence>
<evidence type="ECO:0000256" key="2">
    <source>
        <dbReference type="ARBA" id="ARBA00010621"/>
    </source>
</evidence>
<dbReference type="HAMAP" id="MF_01006">
    <property type="entry name" value="Undec_diphosphatase"/>
    <property type="match status" value="1"/>
</dbReference>
<comment type="subcellular location">
    <subcellularLocation>
        <location evidence="1 14">Cell membrane</location>
        <topology evidence="1 14">Multi-pass membrane protein</topology>
    </subcellularLocation>
</comment>
<feature type="transmembrane region" description="Helical" evidence="14">
    <location>
        <begin position="7"/>
        <end position="32"/>
    </location>
</feature>
<protein>
    <recommendedName>
        <fullName evidence="4 14">Undecaprenyl-diphosphatase</fullName>
        <ecNumber evidence="3 14">3.6.1.27</ecNumber>
    </recommendedName>
    <alternativeName>
        <fullName evidence="12 14">Bacitracin resistance protein</fullName>
    </alternativeName>
    <alternativeName>
        <fullName evidence="11 14">Undecaprenyl pyrophosphate phosphatase</fullName>
    </alternativeName>
</protein>
<dbReference type="GO" id="GO:0008360">
    <property type="term" value="P:regulation of cell shape"/>
    <property type="evidence" value="ECO:0007669"/>
    <property type="project" value="UniProtKB-KW"/>
</dbReference>
<dbReference type="PANTHER" id="PTHR30622">
    <property type="entry name" value="UNDECAPRENYL-DIPHOSPHATASE"/>
    <property type="match status" value="1"/>
</dbReference>
<dbReference type="EC" id="3.6.1.27" evidence="3 14"/>
<name>A0A9Q8TZ07_9GAMM</name>
<dbReference type="GO" id="GO:0009252">
    <property type="term" value="P:peptidoglycan biosynthetic process"/>
    <property type="evidence" value="ECO:0007669"/>
    <property type="project" value="UniProtKB-KW"/>
</dbReference>
<feature type="transmembrane region" description="Helical" evidence="14">
    <location>
        <begin position="100"/>
        <end position="120"/>
    </location>
</feature>
<keyword evidence="5 14" id="KW-1003">Cell membrane</keyword>
<evidence type="ECO:0000256" key="10">
    <source>
        <dbReference type="ARBA" id="ARBA00023251"/>
    </source>
</evidence>
<evidence type="ECO:0000256" key="5">
    <source>
        <dbReference type="ARBA" id="ARBA00022475"/>
    </source>
</evidence>
<keyword evidence="14" id="KW-0133">Cell shape</keyword>
<evidence type="ECO:0000256" key="11">
    <source>
        <dbReference type="ARBA" id="ARBA00032707"/>
    </source>
</evidence>
<sequence length="261" mass="28975">MGELNFFQAIILSIIQAITEFIPVSSSAHLLLPSKLLGWPDQGLFFDISVHFGSLLAVIFNFRHEIFSKSFYLSKFFILIVVATIPLVALTLIFSGITDFRWSLTSIAIANILFALLLFAGTKMNHLNTANNNKVKDISKLTINGALTIGIWQTLSIISGASRSGTVITGALFLGYKPEDAAKFSIYLSIPTLIGAMFFGLLSKDILTEDIDILMTISSILISFIVSFLTINWFLSFVKRVGYLPFIIYRLFLGVSILWLI</sequence>
<dbReference type="GO" id="GO:0005886">
    <property type="term" value="C:plasma membrane"/>
    <property type="evidence" value="ECO:0007669"/>
    <property type="project" value="UniProtKB-SubCell"/>
</dbReference>
<dbReference type="PANTHER" id="PTHR30622:SF4">
    <property type="entry name" value="UNDECAPRENYL-DIPHOSPHATASE"/>
    <property type="match status" value="1"/>
</dbReference>
<keyword evidence="16" id="KW-1185">Reference proteome</keyword>
<evidence type="ECO:0000256" key="4">
    <source>
        <dbReference type="ARBA" id="ARBA00021581"/>
    </source>
</evidence>
<evidence type="ECO:0000256" key="12">
    <source>
        <dbReference type="ARBA" id="ARBA00032932"/>
    </source>
</evidence>
<dbReference type="GO" id="GO:0071555">
    <property type="term" value="P:cell wall organization"/>
    <property type="evidence" value="ECO:0007669"/>
    <property type="project" value="UniProtKB-KW"/>
</dbReference>
<feature type="transmembrane region" description="Helical" evidence="14">
    <location>
        <begin position="181"/>
        <end position="201"/>
    </location>
</feature>
<comment type="function">
    <text evidence="14">Catalyzes the dephosphorylation of undecaprenyl diphosphate (UPP). Confers resistance to bacitracin.</text>
</comment>
<keyword evidence="14" id="KW-0573">Peptidoglycan synthesis</keyword>
<keyword evidence="7 14" id="KW-0378">Hydrolase</keyword>
<keyword evidence="14" id="KW-0961">Cell wall biogenesis/degradation</keyword>
<evidence type="ECO:0000256" key="14">
    <source>
        <dbReference type="HAMAP-Rule" id="MF_01006"/>
    </source>
</evidence>
<dbReference type="EMBL" id="CP097966">
    <property type="protein sequence ID" value="URQ63570.1"/>
    <property type="molecule type" value="Genomic_DNA"/>
</dbReference>
<keyword evidence="6 14" id="KW-0812">Transmembrane</keyword>
<gene>
    <name evidence="14" type="primary">uppP</name>
    <name evidence="15" type="ORF">M9B40_02080</name>
</gene>
<dbReference type="GO" id="GO:0050380">
    <property type="term" value="F:undecaprenyl-diphosphatase activity"/>
    <property type="evidence" value="ECO:0007669"/>
    <property type="project" value="UniProtKB-UniRule"/>
</dbReference>
<keyword evidence="9 14" id="KW-0472">Membrane</keyword>
<comment type="miscellaneous">
    <text evidence="14">Bacitracin is thought to be involved in the inhibition of peptidoglycan synthesis by sequestering undecaprenyl diphosphate, thereby reducing the pool of lipid carrier available.</text>
</comment>
<feature type="transmembrane region" description="Helical" evidence="14">
    <location>
        <begin position="213"/>
        <end position="235"/>
    </location>
</feature>
<dbReference type="Proteomes" id="UP001056381">
    <property type="component" value="Chromosome"/>
</dbReference>
<comment type="catalytic activity">
    <reaction evidence="13 14">
        <text>di-trans,octa-cis-undecaprenyl diphosphate + H2O = di-trans,octa-cis-undecaprenyl phosphate + phosphate + H(+)</text>
        <dbReference type="Rhea" id="RHEA:28094"/>
        <dbReference type="ChEBI" id="CHEBI:15377"/>
        <dbReference type="ChEBI" id="CHEBI:15378"/>
        <dbReference type="ChEBI" id="CHEBI:43474"/>
        <dbReference type="ChEBI" id="CHEBI:58405"/>
        <dbReference type="ChEBI" id="CHEBI:60392"/>
        <dbReference type="EC" id="3.6.1.27"/>
    </reaction>
</comment>
<organism evidence="15 16">
    <name type="scientific">SAR86 cluster bacterium</name>
    <dbReference type="NCBI Taxonomy" id="2030880"/>
    <lineage>
        <taxon>Bacteria</taxon>
        <taxon>Pseudomonadati</taxon>
        <taxon>Pseudomonadota</taxon>
        <taxon>Gammaproteobacteria</taxon>
        <taxon>SAR86 cluster</taxon>
    </lineage>
</organism>
<evidence type="ECO:0000256" key="7">
    <source>
        <dbReference type="ARBA" id="ARBA00022801"/>
    </source>
</evidence>
<accession>A0A9Q8TZ07</accession>
<dbReference type="AlphaFoldDB" id="A0A9Q8TZ07"/>
<feature type="transmembrane region" description="Helical" evidence="14">
    <location>
        <begin position="44"/>
        <end position="64"/>
    </location>
</feature>
<evidence type="ECO:0000256" key="3">
    <source>
        <dbReference type="ARBA" id="ARBA00012374"/>
    </source>
</evidence>
<evidence type="ECO:0000313" key="16">
    <source>
        <dbReference type="Proteomes" id="UP001056381"/>
    </source>
</evidence>
<dbReference type="InterPro" id="IPR003824">
    <property type="entry name" value="UppP"/>
</dbReference>
<reference evidence="15" key="1">
    <citation type="submission" date="2022-05" db="EMBL/GenBank/DDBJ databases">
        <title>Single-amplified genomics reveal most streamlined microbe among free-living bacteria.</title>
        <authorList>
            <person name="Roda-Garcia J."/>
            <person name="Haro-Moreno J.M."/>
            <person name="Rodriguez-Valera F."/>
            <person name="Almagro-Moreno S."/>
            <person name="Lopez-Perez M."/>
        </authorList>
    </citation>
    <scope>NUCLEOTIDE SEQUENCE</scope>
    <source>
        <strain evidence="15">TMED112-D2-2</strain>
    </source>
</reference>